<reference evidence="1" key="2">
    <citation type="submission" date="2025-09" db="UniProtKB">
        <authorList>
            <consortium name="EnsemblPlants"/>
        </authorList>
    </citation>
    <scope>IDENTIFICATION</scope>
</reference>
<proteinExistence type="predicted"/>
<evidence type="ECO:0000313" key="2">
    <source>
        <dbReference type="Proteomes" id="UP001732700"/>
    </source>
</evidence>
<keyword evidence="2" id="KW-1185">Reference proteome</keyword>
<reference evidence="1" key="1">
    <citation type="submission" date="2021-05" db="EMBL/GenBank/DDBJ databases">
        <authorList>
            <person name="Scholz U."/>
            <person name="Mascher M."/>
            <person name="Fiebig A."/>
        </authorList>
    </citation>
    <scope>NUCLEOTIDE SEQUENCE [LARGE SCALE GENOMIC DNA]</scope>
</reference>
<name>A0ACD5ZIE6_AVESA</name>
<organism evidence="1 2">
    <name type="scientific">Avena sativa</name>
    <name type="common">Oat</name>
    <dbReference type="NCBI Taxonomy" id="4498"/>
    <lineage>
        <taxon>Eukaryota</taxon>
        <taxon>Viridiplantae</taxon>
        <taxon>Streptophyta</taxon>
        <taxon>Embryophyta</taxon>
        <taxon>Tracheophyta</taxon>
        <taxon>Spermatophyta</taxon>
        <taxon>Magnoliopsida</taxon>
        <taxon>Liliopsida</taxon>
        <taxon>Poales</taxon>
        <taxon>Poaceae</taxon>
        <taxon>BOP clade</taxon>
        <taxon>Pooideae</taxon>
        <taxon>Poodae</taxon>
        <taxon>Poeae</taxon>
        <taxon>Poeae Chloroplast Group 1 (Aveneae type)</taxon>
        <taxon>Aveninae</taxon>
        <taxon>Avena</taxon>
    </lineage>
</organism>
<protein>
    <submittedName>
        <fullName evidence="1">Uncharacterized protein</fullName>
    </submittedName>
</protein>
<dbReference type="EnsemblPlants" id="AVESA.00010b.r2.6DG1172820.1">
    <property type="protein sequence ID" value="AVESA.00010b.r2.6DG1172820.1.CDS"/>
    <property type="gene ID" value="AVESA.00010b.r2.6DG1172820"/>
</dbReference>
<accession>A0ACD5ZIE6</accession>
<evidence type="ECO:0000313" key="1">
    <source>
        <dbReference type="EnsemblPlants" id="AVESA.00010b.r2.6DG1172820.1.CDS"/>
    </source>
</evidence>
<sequence length="120" mass="12824">MKQRYAQTDKLANRIQFGLPEESSLGDGLGKGYGLLGQAGSGKLRVSTGQRKLAANVAKRYKEKNYGSSGVRSGLTSSLAFTPVQGMELSNPLRQGNLLCSGTGRTYFSDSGAFSNIKRI</sequence>
<dbReference type="Proteomes" id="UP001732700">
    <property type="component" value="Chromosome 6D"/>
</dbReference>